<gene>
    <name evidence="2" type="ORF">DRJ33_05860</name>
</gene>
<proteinExistence type="predicted"/>
<reference evidence="2 3" key="1">
    <citation type="submission" date="2018-06" db="EMBL/GenBank/DDBJ databases">
        <title>Extensive metabolic versatility and redundancy in microbially diverse, dynamic hydrothermal sediments.</title>
        <authorList>
            <person name="Dombrowski N."/>
            <person name="Teske A."/>
            <person name="Baker B.J."/>
        </authorList>
    </citation>
    <scope>NUCLEOTIDE SEQUENCE [LARGE SCALE GENOMIC DNA]</scope>
    <source>
        <strain evidence="2">B34_G17</strain>
    </source>
</reference>
<dbReference type="PANTHER" id="PTHR43384">
    <property type="entry name" value="SEPTUM SITE-DETERMINING PROTEIN MIND HOMOLOG, CHLOROPLASTIC-RELATED"/>
    <property type="match status" value="1"/>
</dbReference>
<dbReference type="GO" id="GO:0051782">
    <property type="term" value="P:negative regulation of cell division"/>
    <property type="evidence" value="ECO:0007669"/>
    <property type="project" value="TreeGrafter"/>
</dbReference>
<dbReference type="AlphaFoldDB" id="A0A497EWL6"/>
<feature type="domain" description="CobQ/CobB/MinD/ParA nucleotide binding" evidence="1">
    <location>
        <begin position="27"/>
        <end position="214"/>
    </location>
</feature>
<dbReference type="Gene3D" id="3.40.50.300">
    <property type="entry name" value="P-loop containing nucleotide triphosphate hydrolases"/>
    <property type="match status" value="1"/>
</dbReference>
<dbReference type="GO" id="GO:0016887">
    <property type="term" value="F:ATP hydrolysis activity"/>
    <property type="evidence" value="ECO:0007669"/>
    <property type="project" value="TreeGrafter"/>
</dbReference>
<dbReference type="GO" id="GO:0009898">
    <property type="term" value="C:cytoplasmic side of plasma membrane"/>
    <property type="evidence" value="ECO:0007669"/>
    <property type="project" value="TreeGrafter"/>
</dbReference>
<sequence length="214" mass="23851">MNNWASKEKHFSLRRFLQALVNLMVFILTVTGKGGSGKSTISALLLFAFKKLVKGPILVVDADPNTNLNEVIGVGVVDTVGNIREKFQAESSKLPFSMSREEQLEYLIRSILTESEGFDFLAMGRPEGPGCYCYVNHLLRKVLAMLSKDYKLVLIDAEAGLEQLSRRTVQDVDLLIAVTDPSMRSVHTAKRIADLANELEIKVKDVQVVVNRVR</sequence>
<name>A0A497EWL6_9CREN</name>
<dbReference type="InterPro" id="IPR027417">
    <property type="entry name" value="P-loop_NTPase"/>
</dbReference>
<dbReference type="PANTHER" id="PTHR43384:SF7">
    <property type="entry name" value="CARBON-MONOXIDE DEHYDROGENASE ACCESSORY PROTEIN"/>
    <property type="match status" value="1"/>
</dbReference>
<dbReference type="GO" id="GO:0005829">
    <property type="term" value="C:cytosol"/>
    <property type="evidence" value="ECO:0007669"/>
    <property type="project" value="TreeGrafter"/>
</dbReference>
<dbReference type="GO" id="GO:0005524">
    <property type="term" value="F:ATP binding"/>
    <property type="evidence" value="ECO:0007669"/>
    <property type="project" value="TreeGrafter"/>
</dbReference>
<evidence type="ECO:0000313" key="2">
    <source>
        <dbReference type="EMBL" id="RLE51499.1"/>
    </source>
</evidence>
<protein>
    <recommendedName>
        <fullName evidence="1">CobQ/CobB/MinD/ParA nucleotide binding domain-containing protein</fullName>
    </recommendedName>
</protein>
<comment type="caution">
    <text evidence="2">The sequence shown here is derived from an EMBL/GenBank/DDBJ whole genome shotgun (WGS) entry which is preliminary data.</text>
</comment>
<dbReference type="EMBL" id="QMQX01000106">
    <property type="protein sequence ID" value="RLE51499.1"/>
    <property type="molecule type" value="Genomic_DNA"/>
</dbReference>
<organism evidence="2 3">
    <name type="scientific">Thermoproteota archaeon</name>
    <dbReference type="NCBI Taxonomy" id="2056631"/>
    <lineage>
        <taxon>Archaea</taxon>
        <taxon>Thermoproteota</taxon>
    </lineage>
</organism>
<dbReference type="Proteomes" id="UP000272051">
    <property type="component" value="Unassembled WGS sequence"/>
</dbReference>
<accession>A0A497EWL6</accession>
<evidence type="ECO:0000313" key="3">
    <source>
        <dbReference type="Proteomes" id="UP000272051"/>
    </source>
</evidence>
<dbReference type="InterPro" id="IPR014433">
    <property type="entry name" value="CooC"/>
</dbReference>
<evidence type="ECO:0000259" key="1">
    <source>
        <dbReference type="Pfam" id="PF01656"/>
    </source>
</evidence>
<dbReference type="InterPro" id="IPR002586">
    <property type="entry name" value="CobQ/CobB/MinD/ParA_Nub-bd_dom"/>
</dbReference>
<feature type="non-terminal residue" evidence="2">
    <location>
        <position position="214"/>
    </location>
</feature>
<dbReference type="InterPro" id="IPR050625">
    <property type="entry name" value="ParA/MinD_ATPase"/>
</dbReference>
<dbReference type="PIRSF" id="PIRSF005647">
    <property type="entry name" value="CooC"/>
    <property type="match status" value="1"/>
</dbReference>
<dbReference type="Pfam" id="PF01656">
    <property type="entry name" value="CbiA"/>
    <property type="match status" value="1"/>
</dbReference>
<dbReference type="SUPFAM" id="SSF52540">
    <property type="entry name" value="P-loop containing nucleoside triphosphate hydrolases"/>
    <property type="match status" value="1"/>
</dbReference>